<dbReference type="OrthoDB" id="9802561at2"/>
<dbReference type="Gene3D" id="3.90.550.10">
    <property type="entry name" value="Spore Coat Polysaccharide Biosynthesis Protein SpsA, Chain A"/>
    <property type="match status" value="1"/>
</dbReference>
<keyword evidence="4" id="KW-1185">Reference proteome</keyword>
<dbReference type="Proteomes" id="UP000281738">
    <property type="component" value="Unassembled WGS sequence"/>
</dbReference>
<dbReference type="GO" id="GO:0008299">
    <property type="term" value="P:isoprenoid biosynthetic process"/>
    <property type="evidence" value="ECO:0007669"/>
    <property type="project" value="InterPro"/>
</dbReference>
<protein>
    <submittedName>
        <fullName evidence="3">2-C-methyl-D-erythritol 4-phosphate cytidylyltransferase</fullName>
    </submittedName>
</protein>
<dbReference type="EMBL" id="RKHO01000001">
    <property type="protein sequence ID" value="ROR90172.1"/>
    <property type="molecule type" value="Genomic_DNA"/>
</dbReference>
<dbReference type="PANTHER" id="PTHR32125:SF4">
    <property type="entry name" value="2-C-METHYL-D-ERYTHRITOL 4-PHOSPHATE CYTIDYLYLTRANSFERASE, CHLOROPLASTIC"/>
    <property type="match status" value="1"/>
</dbReference>
<dbReference type="InterPro" id="IPR034683">
    <property type="entry name" value="IspD/TarI"/>
</dbReference>
<reference evidence="3 4" key="1">
    <citation type="submission" date="2018-11" db="EMBL/GenBank/DDBJ databases">
        <title>Sequencing the genomes of 1000 actinobacteria strains.</title>
        <authorList>
            <person name="Klenk H.-P."/>
        </authorList>
    </citation>
    <scope>NUCLEOTIDE SEQUENCE [LARGE SCALE GENOMIC DNA]</scope>
    <source>
        <strain evidence="3 4">DSM 12652</strain>
    </source>
</reference>
<evidence type="ECO:0000256" key="2">
    <source>
        <dbReference type="ARBA" id="ARBA00022695"/>
    </source>
</evidence>
<dbReference type="InterPro" id="IPR018294">
    <property type="entry name" value="ISPD_synthase_CS"/>
</dbReference>
<sequence>MAAPEAFADAIVLAAGLSARMQGQDKLMISVEGRPLVAWTLAAVRRATTVRRIVLVAHPDRVAETRSWDWVREAGCEVVAGGARRQDSVAAGFDATDAEVVLIHDGARPLVSPQLVDRVALAAREHGAAVPLVEVPESMRRLVDGRVSGILDRTGLYRSQTPHGARREVFARAYERVDPRGPSTFVDETTLVQAAGIPVWTVPGEPENLKVTLRGDERLAVALLEARARELRSS</sequence>
<keyword evidence="1 3" id="KW-0808">Transferase</keyword>
<dbReference type="Pfam" id="PF01128">
    <property type="entry name" value="IspD"/>
    <property type="match status" value="1"/>
</dbReference>
<dbReference type="PROSITE" id="PS01295">
    <property type="entry name" value="ISPD"/>
    <property type="match status" value="1"/>
</dbReference>
<dbReference type="AlphaFoldDB" id="A0A3N2CRK1"/>
<gene>
    <name evidence="3" type="ORF">EDD33_1007</name>
</gene>
<evidence type="ECO:0000313" key="4">
    <source>
        <dbReference type="Proteomes" id="UP000281738"/>
    </source>
</evidence>
<accession>A0A3N2CRK1</accession>
<dbReference type="RefSeq" id="WP_123389364.1">
    <property type="nucleotide sequence ID" value="NZ_RKHO01000001.1"/>
</dbReference>
<comment type="caution">
    <text evidence="3">The sequence shown here is derived from an EMBL/GenBank/DDBJ whole genome shotgun (WGS) entry which is preliminary data.</text>
</comment>
<dbReference type="PANTHER" id="PTHR32125">
    <property type="entry name" value="2-C-METHYL-D-ERYTHRITOL 4-PHOSPHATE CYTIDYLYLTRANSFERASE, CHLOROPLASTIC"/>
    <property type="match status" value="1"/>
</dbReference>
<dbReference type="GO" id="GO:0050518">
    <property type="term" value="F:2-C-methyl-D-erythritol 4-phosphate cytidylyltransferase activity"/>
    <property type="evidence" value="ECO:0007669"/>
    <property type="project" value="TreeGrafter"/>
</dbReference>
<proteinExistence type="predicted"/>
<keyword evidence="2 3" id="KW-0548">Nucleotidyltransferase</keyword>
<evidence type="ECO:0000313" key="3">
    <source>
        <dbReference type="EMBL" id="ROR90172.1"/>
    </source>
</evidence>
<dbReference type="SUPFAM" id="SSF53448">
    <property type="entry name" value="Nucleotide-diphospho-sugar transferases"/>
    <property type="match status" value="1"/>
</dbReference>
<organism evidence="3 4">
    <name type="scientific">Nocardioides aurantiacus</name>
    <dbReference type="NCBI Taxonomy" id="86796"/>
    <lineage>
        <taxon>Bacteria</taxon>
        <taxon>Bacillati</taxon>
        <taxon>Actinomycetota</taxon>
        <taxon>Actinomycetes</taxon>
        <taxon>Propionibacteriales</taxon>
        <taxon>Nocardioidaceae</taxon>
        <taxon>Nocardioides</taxon>
    </lineage>
</organism>
<evidence type="ECO:0000256" key="1">
    <source>
        <dbReference type="ARBA" id="ARBA00022679"/>
    </source>
</evidence>
<dbReference type="InterPro" id="IPR029044">
    <property type="entry name" value="Nucleotide-diphossugar_trans"/>
</dbReference>
<dbReference type="InterPro" id="IPR050088">
    <property type="entry name" value="IspD/TarI_cytidylyltransf_bact"/>
</dbReference>
<dbReference type="CDD" id="cd02516">
    <property type="entry name" value="CDP-ME_synthetase"/>
    <property type="match status" value="1"/>
</dbReference>
<name>A0A3N2CRK1_9ACTN</name>